<dbReference type="Gene3D" id="2.40.420.20">
    <property type="match status" value="1"/>
</dbReference>
<keyword evidence="8" id="KW-1185">Reference proteome</keyword>
<dbReference type="PANTHER" id="PTHR30158:SF10">
    <property type="entry name" value="CATION EFFLUX PUMP"/>
    <property type="match status" value="1"/>
</dbReference>
<dbReference type="InterPro" id="IPR006143">
    <property type="entry name" value="RND_pump_MFP"/>
</dbReference>
<dbReference type="Pfam" id="PF25917">
    <property type="entry name" value="BSH_RND"/>
    <property type="match status" value="1"/>
</dbReference>
<sequence length="398" mass="42167">MTKGSRFVKGRAVLLGTVGLILLAGGVGVVLDRGVGVPAQAQAPAQAPRVGVQTLTPRQVQVWSSFSGRLRAVDLAEIRPEVGGRLTEVRFRDGQTVAVGDVLFVIDPAPYEAAMAKAEASLTSARTNAAFARTELNRAVSLVKTQTIAQRLYDERANANRLAQAAVLVAEAEVKRARIDLDHTRVKAPIAGRVSRAEITVGNVVQPGAGAPLLTSIVSNDGLYADFEVDEQTYMSGIRARGPSRDQENRIPVQITAQGDEAHPYGGTIHSFDNRIDSATGTIRARALLANEDGALMPGMFVSVKVASGGGAGALMVQERAIGNDQSKKFVYVVGEDAKVAYREVDLGARVEGERIVLSGLRAGERVIVDGLQQVRPTMTVEIKEAGLETASRALAAK</sequence>
<feature type="domain" description="Multidrug resistance protein MdtA-like C-terminal permuted SH3" evidence="6">
    <location>
        <begin position="319"/>
        <end position="373"/>
    </location>
</feature>
<feature type="domain" description="Multidrug resistance protein MdtA-like barrel-sandwich hybrid" evidence="4">
    <location>
        <begin position="76"/>
        <end position="215"/>
    </location>
</feature>
<dbReference type="Gene3D" id="2.40.30.170">
    <property type="match status" value="1"/>
</dbReference>
<dbReference type="SUPFAM" id="SSF111369">
    <property type="entry name" value="HlyD-like secretion proteins"/>
    <property type="match status" value="1"/>
</dbReference>
<dbReference type="Pfam" id="PF25876">
    <property type="entry name" value="HH_MFP_RND"/>
    <property type="match status" value="1"/>
</dbReference>
<dbReference type="InterPro" id="IPR058625">
    <property type="entry name" value="MdtA-like_BSH"/>
</dbReference>
<comment type="subcellular location">
    <subcellularLocation>
        <location evidence="1">Cell envelope</location>
    </subcellularLocation>
</comment>
<dbReference type="HOGENOM" id="CLU_018816_2_1_5"/>
<dbReference type="RefSeq" id="WP_011388642.1">
    <property type="nucleotide sequence ID" value="NC_007643.1"/>
</dbReference>
<dbReference type="InterPro" id="IPR058627">
    <property type="entry name" value="MdtA-like_C"/>
</dbReference>
<dbReference type="EMBL" id="CP000230">
    <property type="protein sequence ID" value="ABC21688.1"/>
    <property type="molecule type" value="Genomic_DNA"/>
</dbReference>
<feature type="domain" description="Multidrug resistance protein MdtA-like beta-barrel" evidence="5">
    <location>
        <begin position="247"/>
        <end position="307"/>
    </location>
</feature>
<dbReference type="PhylomeDB" id="Q2RW07"/>
<evidence type="ECO:0000259" key="5">
    <source>
        <dbReference type="Pfam" id="PF25944"/>
    </source>
</evidence>
<proteinExistence type="inferred from homology"/>
<dbReference type="GO" id="GO:0046677">
    <property type="term" value="P:response to antibiotic"/>
    <property type="evidence" value="ECO:0007669"/>
    <property type="project" value="TreeGrafter"/>
</dbReference>
<organism evidence="7 8">
    <name type="scientific">Rhodospirillum rubrum (strain ATCC 11170 / ATH 1.1.1 / DSM 467 / LMG 4362 / NCIMB 8255 / S1)</name>
    <dbReference type="NCBI Taxonomy" id="269796"/>
    <lineage>
        <taxon>Bacteria</taxon>
        <taxon>Pseudomonadati</taxon>
        <taxon>Pseudomonadota</taxon>
        <taxon>Alphaproteobacteria</taxon>
        <taxon>Rhodospirillales</taxon>
        <taxon>Rhodospirillaceae</taxon>
        <taxon>Rhodospirillum</taxon>
    </lineage>
</organism>
<dbReference type="GO" id="GO:0005886">
    <property type="term" value="C:plasma membrane"/>
    <property type="evidence" value="ECO:0007669"/>
    <property type="project" value="TreeGrafter"/>
</dbReference>
<evidence type="ECO:0000259" key="4">
    <source>
        <dbReference type="Pfam" id="PF25917"/>
    </source>
</evidence>
<dbReference type="InterPro" id="IPR058624">
    <property type="entry name" value="MdtA-like_HH"/>
</dbReference>
<feature type="domain" description="Multidrug resistance protein MdtA-like alpha-helical hairpin" evidence="3">
    <location>
        <begin position="115"/>
        <end position="184"/>
    </location>
</feature>
<dbReference type="GO" id="GO:0022857">
    <property type="term" value="F:transmembrane transporter activity"/>
    <property type="evidence" value="ECO:0007669"/>
    <property type="project" value="InterPro"/>
</dbReference>
<accession>Q2RW07</accession>
<dbReference type="Pfam" id="PF25944">
    <property type="entry name" value="Beta-barrel_RND"/>
    <property type="match status" value="1"/>
</dbReference>
<dbReference type="eggNOG" id="COG0845">
    <property type="taxonomic scope" value="Bacteria"/>
</dbReference>
<dbReference type="Gene3D" id="1.10.287.470">
    <property type="entry name" value="Helix hairpin bin"/>
    <property type="match status" value="1"/>
</dbReference>
<dbReference type="GO" id="GO:0030313">
    <property type="term" value="C:cell envelope"/>
    <property type="evidence" value="ECO:0007669"/>
    <property type="project" value="UniProtKB-SubCell"/>
</dbReference>
<dbReference type="PATRIC" id="fig|269796.9.peg.943"/>
<evidence type="ECO:0000313" key="8">
    <source>
        <dbReference type="Proteomes" id="UP000001929"/>
    </source>
</evidence>
<dbReference type="Pfam" id="PF25967">
    <property type="entry name" value="RND-MFP_C"/>
    <property type="match status" value="1"/>
</dbReference>
<evidence type="ECO:0000256" key="1">
    <source>
        <dbReference type="ARBA" id="ARBA00004196"/>
    </source>
</evidence>
<dbReference type="EnsemblBacteria" id="ABC21688">
    <property type="protein sequence ID" value="ABC21688"/>
    <property type="gene ID" value="Rru_A0887"/>
</dbReference>
<comment type="similarity">
    <text evidence="2">Belongs to the membrane fusion protein (MFP) (TC 8.A.1) family.</text>
</comment>
<name>Q2RW07_RHORT</name>
<dbReference type="Gene3D" id="2.40.50.100">
    <property type="match status" value="1"/>
</dbReference>
<protein>
    <submittedName>
        <fullName evidence="7">Secretion protein HlyD</fullName>
    </submittedName>
</protein>
<dbReference type="PANTHER" id="PTHR30158">
    <property type="entry name" value="ACRA/E-RELATED COMPONENT OF DRUG EFFLUX TRANSPORTER"/>
    <property type="match status" value="1"/>
</dbReference>
<evidence type="ECO:0000256" key="2">
    <source>
        <dbReference type="ARBA" id="ARBA00009477"/>
    </source>
</evidence>
<dbReference type="KEGG" id="rru:Rru_A0887"/>
<dbReference type="Proteomes" id="UP000001929">
    <property type="component" value="Chromosome"/>
</dbReference>
<evidence type="ECO:0000313" key="7">
    <source>
        <dbReference type="EMBL" id="ABC21688.1"/>
    </source>
</evidence>
<dbReference type="STRING" id="269796.Rru_A0887"/>
<evidence type="ECO:0000259" key="6">
    <source>
        <dbReference type="Pfam" id="PF25967"/>
    </source>
</evidence>
<reference evidence="7 8" key="1">
    <citation type="journal article" date="2011" name="Stand. Genomic Sci.">
        <title>Complete genome sequence of Rhodospirillum rubrum type strain (S1).</title>
        <authorList>
            <person name="Munk A.C."/>
            <person name="Copeland A."/>
            <person name="Lucas S."/>
            <person name="Lapidus A."/>
            <person name="Del Rio T.G."/>
            <person name="Barry K."/>
            <person name="Detter J.C."/>
            <person name="Hammon N."/>
            <person name="Israni S."/>
            <person name="Pitluck S."/>
            <person name="Brettin T."/>
            <person name="Bruce D."/>
            <person name="Han C."/>
            <person name="Tapia R."/>
            <person name="Gilna P."/>
            <person name="Schmutz J."/>
            <person name="Larimer F."/>
            <person name="Land M."/>
            <person name="Kyrpides N.C."/>
            <person name="Mavromatis K."/>
            <person name="Richardson P."/>
            <person name="Rohde M."/>
            <person name="Goker M."/>
            <person name="Klenk H.P."/>
            <person name="Zhang Y."/>
            <person name="Roberts G.P."/>
            <person name="Reslewic S."/>
            <person name="Schwartz D.C."/>
        </authorList>
    </citation>
    <scope>NUCLEOTIDE SEQUENCE [LARGE SCALE GENOMIC DNA]</scope>
    <source>
        <strain evidence="8">ATCC 11170 / ATH 1.1.1 / DSM 467 / LMG 4362 / NCIMB 8255 / S1</strain>
    </source>
</reference>
<evidence type="ECO:0000259" key="3">
    <source>
        <dbReference type="Pfam" id="PF25876"/>
    </source>
</evidence>
<dbReference type="FunFam" id="2.40.420.20:FF:000001">
    <property type="entry name" value="Efflux RND transporter periplasmic adaptor subunit"/>
    <property type="match status" value="1"/>
</dbReference>
<gene>
    <name evidence="7" type="ordered locus">Rru_A0887</name>
</gene>
<dbReference type="InterPro" id="IPR058626">
    <property type="entry name" value="MdtA-like_b-barrel"/>
</dbReference>
<dbReference type="NCBIfam" id="TIGR01730">
    <property type="entry name" value="RND_mfp"/>
    <property type="match status" value="1"/>
</dbReference>
<dbReference type="AlphaFoldDB" id="Q2RW07"/>